<dbReference type="PATRIC" id="fig|1122152.4.peg.1267"/>
<evidence type="ECO:0000313" key="3">
    <source>
        <dbReference type="Proteomes" id="UP000051931"/>
    </source>
</evidence>
<dbReference type="Pfam" id="PF13349">
    <property type="entry name" value="DUF4097"/>
    <property type="match status" value="1"/>
</dbReference>
<dbReference type="OrthoDB" id="3266510at2"/>
<dbReference type="EMBL" id="AZFB01000007">
    <property type="protein sequence ID" value="KRL62762.1"/>
    <property type="molecule type" value="Genomic_DNA"/>
</dbReference>
<comment type="caution">
    <text evidence="2">The sequence shown here is derived from an EMBL/GenBank/DDBJ whole genome shotgun (WGS) entry which is preliminary data.</text>
</comment>
<feature type="domain" description="DUF4097" evidence="1">
    <location>
        <begin position="6"/>
        <end position="153"/>
    </location>
</feature>
<name>A0A0R1S7E7_9LACO</name>
<dbReference type="Gene3D" id="2.160.20.120">
    <property type="match status" value="1"/>
</dbReference>
<proteinExistence type="predicted"/>
<reference evidence="2 3" key="1">
    <citation type="journal article" date="2015" name="Genome Announc.">
        <title>Expanding the biotechnology potential of lactobacilli through comparative genomics of 213 strains and associated genera.</title>
        <authorList>
            <person name="Sun Z."/>
            <person name="Harris H.M."/>
            <person name="McCann A."/>
            <person name="Guo C."/>
            <person name="Argimon S."/>
            <person name="Zhang W."/>
            <person name="Yang X."/>
            <person name="Jeffery I.B."/>
            <person name="Cooney J.C."/>
            <person name="Kagawa T.F."/>
            <person name="Liu W."/>
            <person name="Song Y."/>
            <person name="Salvetti E."/>
            <person name="Wrobel A."/>
            <person name="Rasinkangas P."/>
            <person name="Parkhill J."/>
            <person name="Rea M.C."/>
            <person name="O'Sullivan O."/>
            <person name="Ritari J."/>
            <person name="Douillard F.P."/>
            <person name="Paul Ross R."/>
            <person name="Yang R."/>
            <person name="Briner A.E."/>
            <person name="Felis G.E."/>
            <person name="de Vos W.M."/>
            <person name="Barrangou R."/>
            <person name="Klaenhammer T.R."/>
            <person name="Caufield P.W."/>
            <person name="Cui Y."/>
            <person name="Zhang H."/>
            <person name="O'Toole P.W."/>
        </authorList>
    </citation>
    <scope>NUCLEOTIDE SEQUENCE [LARGE SCALE GENOMIC DNA]</scope>
    <source>
        <strain evidence="2 3">DSM 15354</strain>
    </source>
</reference>
<dbReference type="Proteomes" id="UP000051931">
    <property type="component" value="Unassembled WGS sequence"/>
</dbReference>
<organism evidence="2 3">
    <name type="scientific">Lactobacillus psittaci DSM 15354</name>
    <dbReference type="NCBI Taxonomy" id="1122152"/>
    <lineage>
        <taxon>Bacteria</taxon>
        <taxon>Bacillati</taxon>
        <taxon>Bacillota</taxon>
        <taxon>Bacilli</taxon>
        <taxon>Lactobacillales</taxon>
        <taxon>Lactobacillaceae</taxon>
        <taxon>Lactobacillus</taxon>
    </lineage>
</organism>
<accession>A0A0R1S7E7</accession>
<sequence length="203" mass="22539">MDSLTLSIDTLTVDIVKADTFTIKYQDCKPEDFEITYGDNVTITQINPGRTISINRFSLFFKKKEIKLPKIQVGVPDLKKLSAEIDSGCLRISNLNIDQLDLDLDSGVIKLEQVKVQNAKILCDSGLVNIEQLKVANICDIDVDSGKLTLKDSITDQCGYDIKCDSGITKLFGAVKLSSHKHWKKDGSPLFHIRVDSGMCTVK</sequence>
<gene>
    <name evidence="2" type="ORF">FC23_GL001233</name>
</gene>
<dbReference type="InterPro" id="IPR025164">
    <property type="entry name" value="Toastrack_DUF4097"/>
</dbReference>
<protein>
    <recommendedName>
        <fullName evidence="1">DUF4097 domain-containing protein</fullName>
    </recommendedName>
</protein>
<keyword evidence="3" id="KW-1185">Reference proteome</keyword>
<dbReference type="RefSeq" id="WP_027825171.1">
    <property type="nucleotide sequence ID" value="NZ_AUEI01000010.1"/>
</dbReference>
<evidence type="ECO:0000313" key="2">
    <source>
        <dbReference type="EMBL" id="KRL62762.1"/>
    </source>
</evidence>
<evidence type="ECO:0000259" key="1">
    <source>
        <dbReference type="Pfam" id="PF13349"/>
    </source>
</evidence>
<dbReference type="AlphaFoldDB" id="A0A0R1S7E7"/>
<dbReference type="eggNOG" id="ENOG503211F">
    <property type="taxonomic scope" value="Bacteria"/>
</dbReference>